<sequence>ERCGFGDETNANPNEIQEHLSARLDDGAVSGELCDTIWVAVDDLPRRRTGLPMTIWLSTQPPFRSGLLMTLWM</sequence>
<dbReference type="AlphaFoldDB" id="A0AAD5D037"/>
<evidence type="ECO:0000313" key="1">
    <source>
        <dbReference type="EMBL" id="KAI7750872.1"/>
    </source>
</evidence>
<organism evidence="1 2">
    <name type="scientific">Ambrosia artemisiifolia</name>
    <name type="common">Common ragweed</name>
    <dbReference type="NCBI Taxonomy" id="4212"/>
    <lineage>
        <taxon>Eukaryota</taxon>
        <taxon>Viridiplantae</taxon>
        <taxon>Streptophyta</taxon>
        <taxon>Embryophyta</taxon>
        <taxon>Tracheophyta</taxon>
        <taxon>Spermatophyta</taxon>
        <taxon>Magnoliopsida</taxon>
        <taxon>eudicotyledons</taxon>
        <taxon>Gunneridae</taxon>
        <taxon>Pentapetalae</taxon>
        <taxon>asterids</taxon>
        <taxon>campanulids</taxon>
        <taxon>Asterales</taxon>
        <taxon>Asteraceae</taxon>
        <taxon>Asteroideae</taxon>
        <taxon>Heliantheae alliance</taxon>
        <taxon>Heliantheae</taxon>
        <taxon>Ambrosia</taxon>
    </lineage>
</organism>
<proteinExistence type="predicted"/>
<name>A0AAD5D037_AMBAR</name>
<gene>
    <name evidence="1" type="ORF">M8C21_032379</name>
</gene>
<keyword evidence="2" id="KW-1185">Reference proteome</keyword>
<evidence type="ECO:0000313" key="2">
    <source>
        <dbReference type="Proteomes" id="UP001206925"/>
    </source>
</evidence>
<feature type="non-terminal residue" evidence="1">
    <location>
        <position position="1"/>
    </location>
</feature>
<reference evidence="1" key="1">
    <citation type="submission" date="2022-06" db="EMBL/GenBank/DDBJ databases">
        <title>Uncovering the hologenomic basis of an extraordinary plant invasion.</title>
        <authorList>
            <person name="Bieker V.C."/>
            <person name="Martin M.D."/>
            <person name="Gilbert T."/>
            <person name="Hodgins K."/>
            <person name="Battlay P."/>
            <person name="Petersen B."/>
            <person name="Wilson J."/>
        </authorList>
    </citation>
    <scope>NUCLEOTIDE SEQUENCE</scope>
    <source>
        <strain evidence="1">AA19_3_7</strain>
        <tissue evidence="1">Leaf</tissue>
    </source>
</reference>
<dbReference type="Proteomes" id="UP001206925">
    <property type="component" value="Unassembled WGS sequence"/>
</dbReference>
<dbReference type="EMBL" id="JAMZMK010006070">
    <property type="protein sequence ID" value="KAI7750872.1"/>
    <property type="molecule type" value="Genomic_DNA"/>
</dbReference>
<protein>
    <submittedName>
        <fullName evidence="1">Uncharacterized protein</fullName>
    </submittedName>
</protein>
<accession>A0AAD5D037</accession>
<comment type="caution">
    <text evidence="1">The sequence shown here is derived from an EMBL/GenBank/DDBJ whole genome shotgun (WGS) entry which is preliminary data.</text>
</comment>